<gene>
    <name evidence="7" type="ORF">PIIN_06099</name>
</gene>
<dbReference type="GO" id="GO:0005834">
    <property type="term" value="C:heterotrimeric G-protein complex"/>
    <property type="evidence" value="ECO:0007669"/>
    <property type="project" value="TreeGrafter"/>
</dbReference>
<dbReference type="Proteomes" id="UP000007148">
    <property type="component" value="Unassembled WGS sequence"/>
</dbReference>
<dbReference type="InterPro" id="IPR027417">
    <property type="entry name" value="P-loop_NTPase"/>
</dbReference>
<evidence type="ECO:0000313" key="7">
    <source>
        <dbReference type="EMBL" id="CCA72164.1"/>
    </source>
</evidence>
<dbReference type="InParanoid" id="G4TLH1"/>
<feature type="binding site" evidence="5">
    <location>
        <position position="303"/>
    </location>
    <ligand>
        <name>Mg(2+)</name>
        <dbReference type="ChEBI" id="CHEBI:18420"/>
    </ligand>
</feature>
<evidence type="ECO:0000313" key="8">
    <source>
        <dbReference type="Proteomes" id="UP000007148"/>
    </source>
</evidence>
<dbReference type="HOGENOM" id="CLU_014184_1_1_1"/>
<dbReference type="STRING" id="1109443.G4TLH1"/>
<name>G4TLH1_SERID</name>
<feature type="region of interest" description="Disordered" evidence="6">
    <location>
        <begin position="1"/>
        <end position="25"/>
    </location>
</feature>
<dbReference type="OrthoDB" id="5817230at2759"/>
<evidence type="ECO:0000256" key="5">
    <source>
        <dbReference type="PIRSR" id="PIRSR601019-2"/>
    </source>
</evidence>
<dbReference type="SMART" id="SM00275">
    <property type="entry name" value="G_alpha"/>
    <property type="match status" value="1"/>
</dbReference>
<keyword evidence="2 4" id="KW-0342">GTP-binding</keyword>
<dbReference type="SUPFAM" id="SSF52540">
    <property type="entry name" value="P-loop containing nucleoside triphosphate hydrolases"/>
    <property type="match status" value="1"/>
</dbReference>
<dbReference type="PRINTS" id="PR00318">
    <property type="entry name" value="GPROTEINA"/>
</dbReference>
<dbReference type="PANTHER" id="PTHR10218:SF360">
    <property type="entry name" value="GUANINE NUCLEOTIDE-BINDING PROTEIN SUBUNIT ALPHA HOMOLOG"/>
    <property type="match status" value="1"/>
</dbReference>
<dbReference type="GO" id="GO:0005525">
    <property type="term" value="F:GTP binding"/>
    <property type="evidence" value="ECO:0007669"/>
    <property type="project" value="UniProtKB-KW"/>
</dbReference>
<dbReference type="FunFam" id="3.40.50.300:FF:000720">
    <property type="entry name" value="Guanine nucleotide-binding protein G(k) subunit alpha"/>
    <property type="match status" value="1"/>
</dbReference>
<comment type="caution">
    <text evidence="7">The sequence shown here is derived from an EMBL/GenBank/DDBJ whole genome shotgun (WGS) entry which is preliminary data.</text>
</comment>
<feature type="binding site" evidence="4">
    <location>
        <begin position="395"/>
        <end position="398"/>
    </location>
    <ligand>
        <name>GTP</name>
        <dbReference type="ChEBI" id="CHEBI:37565"/>
    </ligand>
</feature>
<evidence type="ECO:0000256" key="3">
    <source>
        <dbReference type="ARBA" id="ARBA00023224"/>
    </source>
</evidence>
<evidence type="ECO:0000256" key="6">
    <source>
        <dbReference type="SAM" id="MobiDB-lite"/>
    </source>
</evidence>
<evidence type="ECO:0000256" key="2">
    <source>
        <dbReference type="ARBA" id="ARBA00023134"/>
    </source>
</evidence>
<dbReference type="InterPro" id="IPR001019">
    <property type="entry name" value="Gprotein_alpha_su"/>
</dbReference>
<reference evidence="7 8" key="1">
    <citation type="journal article" date="2011" name="PLoS Pathog.">
        <title>Endophytic Life Strategies Decoded by Genome and Transcriptome Analyses of the Mutualistic Root Symbiont Piriformospora indica.</title>
        <authorList>
            <person name="Zuccaro A."/>
            <person name="Lahrmann U."/>
            <person name="Guldener U."/>
            <person name="Langen G."/>
            <person name="Pfiffi S."/>
            <person name="Biedenkopf D."/>
            <person name="Wong P."/>
            <person name="Samans B."/>
            <person name="Grimm C."/>
            <person name="Basiewicz M."/>
            <person name="Murat C."/>
            <person name="Martin F."/>
            <person name="Kogel K.H."/>
        </authorList>
    </citation>
    <scope>NUCLEOTIDE SEQUENCE [LARGE SCALE GENOMIC DNA]</scope>
    <source>
        <strain evidence="7 8">DSM 11827</strain>
    </source>
</reference>
<keyword evidence="1 4" id="KW-0547">Nucleotide-binding</keyword>
<sequence>MPPAVQYDATDPLSRFLLPPPGETPEDRAARLQAEALAVQKSREIDDEIKKQAKDKKEFVKVLLLGQAESGKSTTLKNMKLVYAKDSFRAERGSWVPIVHFNILRQMVSVVRLVEEAIGLQEAEEASRQRESSESRLDPERQSVEARGRLQFTNDHRVLCMRLRPLLDLESTFTAHLNPYLSPALDSQRSTLGRREVFVQSHFAWIKHFQPGGSVGVGANAGQQNHHRTSKGDALRNELARVLNALAKTILALWTDQVVRRLLNCRGVRLELEAGFFLDDVERVTALNYEPTDLDVCKARLKTVGVSETHLVVSSLFQRKYWVVYDVGGSRTQRATWKPYFEDVNAIVFLAPLSAFNQQLEEDPEINRLADSLMLWKDISGSPLLVNAHLILFLNKIDLLQKKLEQGIEFGNYIHHYSGSNDLEAVCKYMKKRFLSVNKEAQSKIKLSSKSSVARLVRVFPTSVLDIEATSRIIVQVQDTILGSAIQSCDLV</sequence>
<dbReference type="GO" id="GO:0031683">
    <property type="term" value="F:G-protein beta/gamma-subunit complex binding"/>
    <property type="evidence" value="ECO:0007669"/>
    <property type="project" value="InterPro"/>
</dbReference>
<feature type="region of interest" description="Disordered" evidence="6">
    <location>
        <begin position="123"/>
        <end position="143"/>
    </location>
</feature>
<dbReference type="SUPFAM" id="SSF47895">
    <property type="entry name" value="Transducin (alpha subunit), insertion domain"/>
    <property type="match status" value="1"/>
</dbReference>
<dbReference type="GO" id="GO:0046872">
    <property type="term" value="F:metal ion binding"/>
    <property type="evidence" value="ECO:0007669"/>
    <property type="project" value="UniProtKB-KW"/>
</dbReference>
<dbReference type="OMA" id="ESTFTAH"/>
<evidence type="ECO:0000256" key="1">
    <source>
        <dbReference type="ARBA" id="ARBA00022741"/>
    </source>
</evidence>
<proteinExistence type="predicted"/>
<dbReference type="eggNOG" id="KOG0082">
    <property type="taxonomic scope" value="Eukaryota"/>
</dbReference>
<organism evidence="7 8">
    <name type="scientific">Serendipita indica (strain DSM 11827)</name>
    <name type="common">Root endophyte fungus</name>
    <name type="synonym">Piriformospora indica</name>
    <dbReference type="NCBI Taxonomy" id="1109443"/>
    <lineage>
        <taxon>Eukaryota</taxon>
        <taxon>Fungi</taxon>
        <taxon>Dikarya</taxon>
        <taxon>Basidiomycota</taxon>
        <taxon>Agaricomycotina</taxon>
        <taxon>Agaricomycetes</taxon>
        <taxon>Sebacinales</taxon>
        <taxon>Serendipitaceae</taxon>
        <taxon>Serendipita</taxon>
    </lineage>
</organism>
<dbReference type="PANTHER" id="PTHR10218">
    <property type="entry name" value="GTP-BINDING PROTEIN ALPHA SUBUNIT"/>
    <property type="match status" value="1"/>
</dbReference>
<dbReference type="GO" id="GO:0003924">
    <property type="term" value="F:GTPase activity"/>
    <property type="evidence" value="ECO:0007669"/>
    <property type="project" value="InterPro"/>
</dbReference>
<dbReference type="PROSITE" id="PS51882">
    <property type="entry name" value="G_ALPHA"/>
    <property type="match status" value="1"/>
</dbReference>
<dbReference type="InterPro" id="IPR011025">
    <property type="entry name" value="GproteinA_insert"/>
</dbReference>
<evidence type="ECO:0000256" key="4">
    <source>
        <dbReference type="PIRSR" id="PIRSR601019-1"/>
    </source>
</evidence>
<dbReference type="Gene3D" id="3.40.50.300">
    <property type="entry name" value="P-loop containing nucleotide triphosphate hydrolases"/>
    <property type="match status" value="2"/>
</dbReference>
<keyword evidence="5" id="KW-0460">Magnesium</keyword>
<protein>
    <submittedName>
        <fullName evidence="7">Related to guanine nucleotide-binding protein alpha-4 subunit</fullName>
    </submittedName>
</protein>
<keyword evidence="3" id="KW-0807">Transducer</keyword>
<dbReference type="Pfam" id="PF00503">
    <property type="entry name" value="G-alpha"/>
    <property type="match status" value="1"/>
</dbReference>
<dbReference type="GO" id="GO:0007188">
    <property type="term" value="P:adenylate cyclase-modulating G protein-coupled receptor signaling pathway"/>
    <property type="evidence" value="ECO:0007669"/>
    <property type="project" value="TreeGrafter"/>
</dbReference>
<accession>G4TLH1</accession>
<keyword evidence="5" id="KW-0479">Metal-binding</keyword>
<keyword evidence="8" id="KW-1185">Reference proteome</keyword>
<dbReference type="GO" id="GO:0005737">
    <property type="term" value="C:cytoplasm"/>
    <property type="evidence" value="ECO:0007669"/>
    <property type="project" value="TreeGrafter"/>
</dbReference>
<dbReference type="GO" id="GO:0001664">
    <property type="term" value="F:G protein-coupled receptor binding"/>
    <property type="evidence" value="ECO:0007669"/>
    <property type="project" value="TreeGrafter"/>
</dbReference>
<dbReference type="EMBL" id="CAFZ01000151">
    <property type="protein sequence ID" value="CCA72164.1"/>
    <property type="molecule type" value="Genomic_DNA"/>
</dbReference>
<dbReference type="AlphaFoldDB" id="G4TLH1"/>
<feature type="compositionally biased region" description="Basic and acidic residues" evidence="6">
    <location>
        <begin position="125"/>
        <end position="143"/>
    </location>
</feature>